<protein>
    <submittedName>
        <fullName evidence="2">Uncharacterized protein</fullName>
    </submittedName>
</protein>
<feature type="region of interest" description="Disordered" evidence="1">
    <location>
        <begin position="868"/>
        <end position="948"/>
    </location>
</feature>
<dbReference type="AlphaFoldDB" id="A0A4Y9Y4I1"/>
<gene>
    <name evidence="2" type="ORF">EVG20_g8697</name>
</gene>
<accession>A0A4Y9Y4I1</accession>
<dbReference type="EMBL" id="SEOQ01000780">
    <property type="protein sequence ID" value="TFY57032.1"/>
    <property type="molecule type" value="Genomic_DNA"/>
</dbReference>
<evidence type="ECO:0000313" key="3">
    <source>
        <dbReference type="Proteomes" id="UP000298327"/>
    </source>
</evidence>
<feature type="compositionally biased region" description="Polar residues" evidence="1">
    <location>
        <begin position="924"/>
        <end position="936"/>
    </location>
</feature>
<feature type="region of interest" description="Disordered" evidence="1">
    <location>
        <begin position="684"/>
        <end position="734"/>
    </location>
</feature>
<dbReference type="STRING" id="205917.A0A4Y9Y4I1"/>
<organism evidence="2 3">
    <name type="scientific">Dentipellis fragilis</name>
    <dbReference type="NCBI Taxonomy" id="205917"/>
    <lineage>
        <taxon>Eukaryota</taxon>
        <taxon>Fungi</taxon>
        <taxon>Dikarya</taxon>
        <taxon>Basidiomycota</taxon>
        <taxon>Agaricomycotina</taxon>
        <taxon>Agaricomycetes</taxon>
        <taxon>Russulales</taxon>
        <taxon>Hericiaceae</taxon>
        <taxon>Dentipellis</taxon>
    </lineage>
</organism>
<dbReference type="Proteomes" id="UP000298327">
    <property type="component" value="Unassembled WGS sequence"/>
</dbReference>
<feature type="non-terminal residue" evidence="2">
    <location>
        <position position="1118"/>
    </location>
</feature>
<proteinExistence type="predicted"/>
<reference evidence="2 3" key="1">
    <citation type="submission" date="2019-02" db="EMBL/GenBank/DDBJ databases">
        <title>Genome sequencing of the rare red list fungi Dentipellis fragilis.</title>
        <authorList>
            <person name="Buettner E."/>
            <person name="Kellner H."/>
        </authorList>
    </citation>
    <scope>NUCLEOTIDE SEQUENCE [LARGE SCALE GENOMIC DNA]</scope>
    <source>
        <strain evidence="2 3">DSM 105465</strain>
    </source>
</reference>
<dbReference type="OrthoDB" id="3365698at2759"/>
<keyword evidence="3" id="KW-1185">Reference proteome</keyword>
<sequence length="1118" mass="123035">MAPIDRLPTAILTLIFRELIALHHPDHRSAQHNKSWALRSTRAVNITLRWLLVTHVSRRWRTMALQIAPLWTTIYADLSAPGTQEMLARSKGLPLDVQIDLKHAYAIPDAVAQSMSRTVHLNLKVRDAKGLEKPGSFLVIPAPVLETCHLTFMDDYWWFDLPVGLFAGAAPRLRTLKLDVVKLRWASLILSNLVELSVTAHTITNMSTIPPSHLDELLEALSRMPNLTSLSLIDCLPHVRMADVEFRNVIKPGDTPSKVVRLPSLSTFELRGGATDIAALLPHLSVPATCKIDITYNIPWDVFSNSTSDIDEFGPLLQRSLNMLDTPVLRLAIRAAEDSYVLSLWTCMHPWPDTSILPPRRLPLAVRASRATGPLPVLRKVQIVDVTDMSQLWQPARWDALLSHMDDVRHIRVNRCLGLNLAQGLTGHVAPRLQTLMFADEPGVDNDIVSKTSDLLKTISESLKRRVESTTRLETLYFQGYPPEMWGEIKKMSRVLGMKRLTAVETIDESPQDLGTRGRSYSLEFFLKNFFIRYLLSLLSSREYIERSRAHSRNGPSEDAEETDDTRILKAFIFIRSGPDAGGPTVEGDTIWYQATAPPEESSKNGAALGITTLQGPGIDMTTRLSPVSPGRSLAAALLALSDATEGALTKLANRIIFLWAILEENSVWIHYLFGSEFGRGAEPSGASNACKDAPAGRLSLRRERRPTRARTGGRQQDETSRRHRRRRGTGAHEEVRIVRGSDVAGVFGKCFPILPAGIVNVASLRVAKAATHLSQAQATFSSASLAPRLREASSKTNDPFLRRLPSAVEVEELVSQAYRMGEGAGHVPLSRMRTRFLGQCSVVARVSSSTPHLLHITSNSLPYSLHPSIDMSDPTPLVQGPEVGSRNAVPTGDPPSSPLTQPSGSSDIESNGGQPAPEHIDIPSNNASSQSTSPDVESAGDQLAPEHTDVLPGFGTLAEIFRYIQATVNFGVRDGSTELDLYAALNPILDILARGMTVTSIKHEDIDFVAANSPQMRLQNSNEVGRPKYKVPDFGIVVIPCCDAAGVFPDVAETVLFLVEVKVSSKRKSDDILTSILATEPEDLDEEFVAHKKQVVEQWKKARKMFGARAALFTLVV</sequence>
<comment type="caution">
    <text evidence="2">The sequence shown here is derived from an EMBL/GenBank/DDBJ whole genome shotgun (WGS) entry which is preliminary data.</text>
</comment>
<feature type="compositionally biased region" description="Polar residues" evidence="1">
    <location>
        <begin position="899"/>
        <end position="914"/>
    </location>
</feature>
<evidence type="ECO:0000256" key="1">
    <source>
        <dbReference type="SAM" id="MobiDB-lite"/>
    </source>
</evidence>
<name>A0A4Y9Y4I1_9AGAM</name>
<evidence type="ECO:0000313" key="2">
    <source>
        <dbReference type="EMBL" id="TFY57032.1"/>
    </source>
</evidence>